<protein>
    <submittedName>
        <fullName evidence="1">Uncharacterized protein</fullName>
    </submittedName>
</protein>
<evidence type="ECO:0000313" key="2">
    <source>
        <dbReference type="Proteomes" id="UP001589718"/>
    </source>
</evidence>
<name>A0ABV5PDZ8_STRCM</name>
<dbReference type="EMBL" id="JBHMCR010000008">
    <property type="protein sequence ID" value="MFB9521396.1"/>
    <property type="molecule type" value="Genomic_DNA"/>
</dbReference>
<accession>A0ABV5PDZ8</accession>
<comment type="caution">
    <text evidence="1">The sequence shown here is derived from an EMBL/GenBank/DDBJ whole genome shotgun (WGS) entry which is preliminary data.</text>
</comment>
<dbReference type="Proteomes" id="UP001589718">
    <property type="component" value="Unassembled WGS sequence"/>
</dbReference>
<organism evidence="1 2">
    <name type="scientific">Streptomyces cremeus</name>
    <dbReference type="NCBI Taxonomy" id="66881"/>
    <lineage>
        <taxon>Bacteria</taxon>
        <taxon>Bacillati</taxon>
        <taxon>Actinomycetota</taxon>
        <taxon>Actinomycetes</taxon>
        <taxon>Kitasatosporales</taxon>
        <taxon>Streptomycetaceae</taxon>
        <taxon>Streptomyces</taxon>
    </lineage>
</organism>
<proteinExistence type="predicted"/>
<evidence type="ECO:0000313" key="1">
    <source>
        <dbReference type="EMBL" id="MFB9521396.1"/>
    </source>
</evidence>
<keyword evidence="2" id="KW-1185">Reference proteome</keyword>
<sequence>MAMSPLLCRAADRVLPSFTEADLQEQAAVISSSAPYSLRITVS</sequence>
<gene>
    <name evidence="1" type="ORF">ACFFTU_15740</name>
</gene>
<dbReference type="RefSeq" id="WP_345227185.1">
    <property type="nucleotide sequence ID" value="NZ_BAAAXE010000014.1"/>
</dbReference>
<reference evidence="1 2" key="1">
    <citation type="submission" date="2024-09" db="EMBL/GenBank/DDBJ databases">
        <authorList>
            <person name="Sun Q."/>
            <person name="Mori K."/>
        </authorList>
    </citation>
    <scope>NUCLEOTIDE SEQUENCE [LARGE SCALE GENOMIC DNA]</scope>
    <source>
        <strain evidence="1 2">JCM 4362</strain>
    </source>
</reference>